<dbReference type="Pfam" id="PF10685">
    <property type="entry name" value="KGG"/>
    <property type="match status" value="3"/>
</dbReference>
<keyword evidence="3" id="KW-1185">Reference proteome</keyword>
<evidence type="ECO:0000313" key="2">
    <source>
        <dbReference type="EMBL" id="BAF90177.1"/>
    </source>
</evidence>
<reference evidence="2 3" key="1">
    <citation type="journal article" date="2007" name="Appl. Environ. Microbiol.">
        <title>Rhizobial factors required for stem nodule maturation and maintenance in Sesbania rostrata-Azorhizobium caulinodans ORS571 symbiosis.</title>
        <authorList>
            <person name="Suzuki S."/>
            <person name="Aono T."/>
            <person name="Lee KB."/>
            <person name="Suzuki T."/>
            <person name="Liu CT."/>
            <person name="Miwa H."/>
            <person name="Wakao S."/>
            <person name="Iki T."/>
            <person name="Oyaizu H."/>
        </authorList>
    </citation>
    <scope>NUCLEOTIDE SEQUENCE [LARGE SCALE GENOMIC DNA]</scope>
    <source>
        <strain evidence="3">ATCC 43989 / DSM 5975 / JCM 20966 / LMG 6465 / NBRC 14845 / NCIMB 13405 / ORS 571</strain>
    </source>
</reference>
<reference evidence="2 3" key="3">
    <citation type="journal article" date="2008" name="BMC Genomics">
        <title>The genome of the versatile nitrogen fixer Azorhizobium caulinodans ORS571.</title>
        <authorList>
            <person name="Lee KB."/>
            <person name="Backer P.D."/>
            <person name="Aono T."/>
            <person name="Liu CT."/>
            <person name="Suzuki S."/>
            <person name="Suzuki T."/>
            <person name="Kaneko T."/>
            <person name="Yamada M."/>
            <person name="Tabata S."/>
            <person name="Kupfer D.M."/>
            <person name="Najar F.Z."/>
            <person name="Wiley G.B."/>
            <person name="Roe B."/>
            <person name="Binnewies T.T."/>
            <person name="Ussery D.W."/>
            <person name="D'Haeze W."/>
            <person name="Herder J.D."/>
            <person name="Gevers D."/>
            <person name="Vereecke D."/>
            <person name="Holsters M."/>
            <person name="Oyaizu H."/>
        </authorList>
    </citation>
    <scope>NUCLEOTIDE SEQUENCE [LARGE SCALE GENOMIC DNA]</scope>
    <source>
        <strain evidence="3">ATCC 43989 / DSM 5975 / JCM 20966 / LMG 6465 / NBRC 14845 / NCIMB 13405 / ORS 571</strain>
    </source>
</reference>
<accession>A8HSG2</accession>
<feature type="compositionally biased region" description="Basic and acidic residues" evidence="1">
    <location>
        <begin position="24"/>
        <end position="45"/>
    </location>
</feature>
<evidence type="ECO:0008006" key="4">
    <source>
        <dbReference type="Google" id="ProtNLM"/>
    </source>
</evidence>
<feature type="region of interest" description="Disordered" evidence="1">
    <location>
        <begin position="1"/>
        <end position="98"/>
    </location>
</feature>
<dbReference type="eggNOG" id="COG3729">
    <property type="taxonomic scope" value="Bacteria"/>
</dbReference>
<feature type="compositionally biased region" description="Polar residues" evidence="1">
    <location>
        <begin position="77"/>
        <end position="98"/>
    </location>
</feature>
<evidence type="ECO:0000313" key="3">
    <source>
        <dbReference type="Proteomes" id="UP000000270"/>
    </source>
</evidence>
<dbReference type="Proteomes" id="UP000000270">
    <property type="component" value="Chromosome"/>
</dbReference>
<reference evidence="2 3" key="4">
    <citation type="journal article" date="2009" name="Appl. Environ. Microbiol.">
        <title>Comparative genome-wide transcriptional profiling of Azorhizobium caulinodans ORS571 grown under free-living and symbiotic conditions.</title>
        <authorList>
            <person name="Tsukada S."/>
            <person name="Aono T."/>
            <person name="Akiba N."/>
            <person name="Lee KB."/>
            <person name="Liu CT."/>
            <person name="Toyazaki H."/>
            <person name="Oyaizu H."/>
        </authorList>
    </citation>
    <scope>NUCLEOTIDE SEQUENCE [LARGE SCALE GENOMIC DNA]</scope>
    <source>
        <strain evidence="3">ATCC 43989 / DSM 5975 / JCM 20966 / LMG 6465 / NBRC 14845 / NCIMB 13405 / ORS 571</strain>
    </source>
</reference>
<dbReference type="AlphaFoldDB" id="A8HSG2"/>
<gene>
    <name evidence="2" type="ordered locus">AZC_4179</name>
</gene>
<organism evidence="2 3">
    <name type="scientific">Azorhizobium caulinodans (strain ATCC 43989 / DSM 5975 / JCM 20966 / LMG 6465 / NBRC 14845 / NCIMB 13405 / ORS 571)</name>
    <dbReference type="NCBI Taxonomy" id="438753"/>
    <lineage>
        <taxon>Bacteria</taxon>
        <taxon>Pseudomonadati</taxon>
        <taxon>Pseudomonadota</taxon>
        <taxon>Alphaproteobacteria</taxon>
        <taxon>Hyphomicrobiales</taxon>
        <taxon>Xanthobacteraceae</taxon>
        <taxon>Azorhizobium</taxon>
    </lineage>
</organism>
<dbReference type="KEGG" id="azc:AZC_4179"/>
<feature type="compositionally biased region" description="Basic and acidic residues" evidence="1">
    <location>
        <begin position="66"/>
        <end position="76"/>
    </location>
</feature>
<evidence type="ECO:0000256" key="1">
    <source>
        <dbReference type="SAM" id="MobiDB-lite"/>
    </source>
</evidence>
<sequence>MIQEFRTMGDARKGGSKRGFAAMDAEKQRAIARKGGESVPAEKRSFSQNRELASSAGRKGGQSVADEDRSFSRDRSLASQAGQKGGQASHSGNNPQRS</sequence>
<dbReference type="HOGENOM" id="CLU_142865_1_0_5"/>
<protein>
    <recommendedName>
        <fullName evidence="4">Stress-induced protein</fullName>
    </recommendedName>
</protein>
<reference evidence="2 3" key="6">
    <citation type="journal article" date="2011" name="Appl. Environ. Microbiol.">
        <title>Involvement of the azorhizobial chromosome partition gene (parA) in the onset of bacteroid differentiation during Sesbania rostrata stem nodule development.</title>
        <authorList>
            <person name="Liu CT."/>
            <person name="Lee KB."/>
            <person name="Wang YS."/>
            <person name="Peng MH."/>
            <person name="Lee KT."/>
            <person name="Suzuki S."/>
            <person name="Suzuki T."/>
            <person name="Oyaizu H."/>
        </authorList>
    </citation>
    <scope>NUCLEOTIDE SEQUENCE [LARGE SCALE GENOMIC DNA]</scope>
    <source>
        <strain evidence="3">ATCC 43989 / DSM 5975 / JCM 20966 / LMG 6465 / NBRC 14845 / NCIMB 13405 / ORS 571</strain>
    </source>
</reference>
<dbReference type="InterPro" id="IPR019626">
    <property type="entry name" value="Stress-induced_KGG_rpt"/>
</dbReference>
<name>A8HSG2_AZOC5</name>
<proteinExistence type="predicted"/>
<dbReference type="STRING" id="438753.AZC_4179"/>
<reference evidence="2 3" key="5">
    <citation type="journal article" date="2010" name="Appl. Environ. Microbiol.">
        <title>phrR-like gene praR of Azorhizobium caulinodans ORS571 is essential for symbiosis with Sesbania rostrata and is involved in expression of reb genes.</title>
        <authorList>
            <person name="Akiba N."/>
            <person name="Aono T."/>
            <person name="Toyazaki H."/>
            <person name="Sato S."/>
            <person name="Oyaizu H."/>
        </authorList>
    </citation>
    <scope>NUCLEOTIDE SEQUENCE [LARGE SCALE GENOMIC DNA]</scope>
    <source>
        <strain evidence="3">ATCC 43989 / DSM 5975 / JCM 20966 / LMG 6465 / NBRC 14845 / NCIMB 13405 / ORS 571</strain>
    </source>
</reference>
<dbReference type="EMBL" id="AP009384">
    <property type="protein sequence ID" value="BAF90177.1"/>
    <property type="molecule type" value="Genomic_DNA"/>
</dbReference>
<reference evidence="3" key="2">
    <citation type="submission" date="2007-04" db="EMBL/GenBank/DDBJ databases">
        <title>Complete genome sequence of the nitrogen-fixing bacterium Azorhizobium caulinodans ORS571.</title>
        <authorList>
            <person name="Lee K.B."/>
            <person name="Backer P.D."/>
            <person name="Aono T."/>
            <person name="Liu C.T."/>
            <person name="Suzuki S."/>
            <person name="Suzuki T."/>
            <person name="Kaneko T."/>
            <person name="Yamada M."/>
            <person name="Tabata S."/>
            <person name="Kupfer D.M."/>
            <person name="Najar F.Z."/>
            <person name="Wiley G.B."/>
            <person name="Roe B."/>
            <person name="Binnewies T."/>
            <person name="Ussery D."/>
            <person name="Vereecke D."/>
            <person name="Gevers D."/>
            <person name="Holsters M."/>
            <person name="Oyaizu H."/>
        </authorList>
    </citation>
    <scope>NUCLEOTIDE SEQUENCE [LARGE SCALE GENOMIC DNA]</scope>
    <source>
        <strain evidence="3">ATCC 43989 / DSM 5975 / JCM 20966 / LMG 6465 / NBRC 14845 / NCIMB 13405 / ORS 571</strain>
    </source>
</reference>